<name>A0A7M7G610_NASVI</name>
<dbReference type="SMR" id="A0A7M7G610"/>
<evidence type="ECO:0000313" key="2">
    <source>
        <dbReference type="EnsemblMetazoa" id="XP_001600659"/>
    </source>
</evidence>
<sequence>MQFSQKKVCLTLAFFLVAVSSASAKSLQKREANQLESYDDFLNAIDNLRNIPFVGSVIAPYAAVAKGVIQNLDNAVDGNIGNIVDSIMPCKFNGPFARCEGKFDTASARKIAKKLLGLIPLDSMPDSVSSVIRLATNMI</sequence>
<feature type="signal peptide" evidence="1">
    <location>
        <begin position="1"/>
        <end position="24"/>
    </location>
</feature>
<dbReference type="OrthoDB" id="7701159at2759"/>
<dbReference type="AlphaFoldDB" id="A0A7M7G610"/>
<proteinExistence type="predicted"/>
<keyword evidence="1" id="KW-0732">Signal</keyword>
<reference evidence="2" key="1">
    <citation type="submission" date="2021-01" db="UniProtKB">
        <authorList>
            <consortium name="EnsemblMetazoa"/>
        </authorList>
    </citation>
    <scope>IDENTIFICATION</scope>
</reference>
<feature type="chain" id="PRO_5029709175" evidence="1">
    <location>
        <begin position="25"/>
        <end position="139"/>
    </location>
</feature>
<gene>
    <name evidence="2" type="primary">100120435</name>
</gene>
<accession>A0A7M7G610</accession>
<evidence type="ECO:0000313" key="3">
    <source>
        <dbReference type="Proteomes" id="UP000002358"/>
    </source>
</evidence>
<organism evidence="2 3">
    <name type="scientific">Nasonia vitripennis</name>
    <name type="common">Parasitic wasp</name>
    <dbReference type="NCBI Taxonomy" id="7425"/>
    <lineage>
        <taxon>Eukaryota</taxon>
        <taxon>Metazoa</taxon>
        <taxon>Ecdysozoa</taxon>
        <taxon>Arthropoda</taxon>
        <taxon>Hexapoda</taxon>
        <taxon>Insecta</taxon>
        <taxon>Pterygota</taxon>
        <taxon>Neoptera</taxon>
        <taxon>Endopterygota</taxon>
        <taxon>Hymenoptera</taxon>
        <taxon>Apocrita</taxon>
        <taxon>Proctotrupomorpha</taxon>
        <taxon>Chalcidoidea</taxon>
        <taxon>Pteromalidae</taxon>
        <taxon>Pteromalinae</taxon>
        <taxon>Nasonia</taxon>
    </lineage>
</organism>
<protein>
    <submittedName>
        <fullName evidence="2">Uncharacterized protein</fullName>
    </submittedName>
</protein>
<dbReference type="Proteomes" id="UP000002358">
    <property type="component" value="Chromosome 5"/>
</dbReference>
<dbReference type="EnsemblMetazoa" id="XM_001600609">
    <property type="protein sequence ID" value="XP_001600659"/>
    <property type="gene ID" value="LOC100120435"/>
</dbReference>
<keyword evidence="3" id="KW-1185">Reference proteome</keyword>
<evidence type="ECO:0000256" key="1">
    <source>
        <dbReference type="SAM" id="SignalP"/>
    </source>
</evidence>
<dbReference type="KEGG" id="nvi:100120435"/>